<accession>A0A8J6D7U0</accession>
<dbReference type="EMBL" id="JAHUZN010000004">
    <property type="protein sequence ID" value="KAG8496910.1"/>
    <property type="molecule type" value="Genomic_DNA"/>
</dbReference>
<protein>
    <recommendedName>
        <fullName evidence="3">Retrotransposon gag domain-containing protein</fullName>
    </recommendedName>
</protein>
<evidence type="ECO:0000313" key="2">
    <source>
        <dbReference type="Proteomes" id="UP000701853"/>
    </source>
</evidence>
<gene>
    <name evidence="1" type="ORF">CXB51_008094</name>
</gene>
<evidence type="ECO:0000313" key="1">
    <source>
        <dbReference type="EMBL" id="KAG8496910.1"/>
    </source>
</evidence>
<evidence type="ECO:0008006" key="3">
    <source>
        <dbReference type="Google" id="ProtNLM"/>
    </source>
</evidence>
<keyword evidence="2" id="KW-1185">Reference proteome</keyword>
<name>A0A8J6D7U0_9ROSI</name>
<dbReference type="AlphaFoldDB" id="A0A8J6D7U0"/>
<comment type="caution">
    <text evidence="1">The sequence shown here is derived from an EMBL/GenBank/DDBJ whole genome shotgun (WGS) entry which is preliminary data.</text>
</comment>
<dbReference type="OrthoDB" id="1305902at2759"/>
<dbReference type="Gene3D" id="2.40.70.10">
    <property type="entry name" value="Acid Proteases"/>
    <property type="match status" value="1"/>
</dbReference>
<dbReference type="PANTHER" id="PTHR33067:SF35">
    <property type="entry name" value="ASPARTIC PEPTIDASE DDI1-TYPE DOMAIN-CONTAINING PROTEIN"/>
    <property type="match status" value="1"/>
</dbReference>
<organism evidence="1 2">
    <name type="scientific">Gossypium anomalum</name>
    <dbReference type="NCBI Taxonomy" id="47600"/>
    <lineage>
        <taxon>Eukaryota</taxon>
        <taxon>Viridiplantae</taxon>
        <taxon>Streptophyta</taxon>
        <taxon>Embryophyta</taxon>
        <taxon>Tracheophyta</taxon>
        <taxon>Spermatophyta</taxon>
        <taxon>Magnoliopsida</taxon>
        <taxon>eudicotyledons</taxon>
        <taxon>Gunneridae</taxon>
        <taxon>Pentapetalae</taxon>
        <taxon>rosids</taxon>
        <taxon>malvids</taxon>
        <taxon>Malvales</taxon>
        <taxon>Malvaceae</taxon>
        <taxon>Malvoideae</taxon>
        <taxon>Gossypium</taxon>
    </lineage>
</organism>
<dbReference type="Proteomes" id="UP000701853">
    <property type="component" value="Chromosome 4"/>
</dbReference>
<proteinExistence type="predicted"/>
<dbReference type="CDD" id="cd00303">
    <property type="entry name" value="retropepsin_like"/>
    <property type="match status" value="1"/>
</dbReference>
<sequence length="608" mass="69013">MTRRNSSGPLLFDEEIDHTACKNRREIRQSLRYTEEEQEDDFSTTIEEMAKNLENPIPPVTAVDPVNQNLAPRTMYDYAKPSLTRTESSIMDLETLYDAWERYKDLLRRCPHHGLPLWLQFLTFYNGVNPSTRQMIDAAVGGTINNKTPEAAYEFIEEMSLNNYQWQFLRTKPTKTASVYNIEVVNMLSNQVELLNEKIDGLLGSTQVHPVMRCDSGGGGVHTEYQPFNPTTEEEQVHYMGNQRPQNLPGFQQPPYQQENKPNLEEMLTKFISVSETHFQNTETALKKSTSIDPRAQSSDRPAIQINFRANTSEERLVVSEPEPKQETVESKVKGKIDHNEQKQMPNAIKFLKELLANKRKLDEASHVELNAVYSAILQNKLPNKLKDPGSFTIPCLIGSVDVNNALADLGASINVMPHKIFKQLGLGKPEQTRMSIQLANKTIRFPRGIIEDEISSKDIHEPCSSNNKGPIHEERRLQIEELDEWQTYKPKTRHDELNFSQNQLKVGEKVLLDAADPRITTSELNGASSLMVLNIFPYGTVEAHRRALGRVHNTRRDTAMRYGCVKIGQGFFPNTGYDKLPSPCDMAVDDPAKTTRACDTPMSKNHG</sequence>
<dbReference type="InterPro" id="IPR021109">
    <property type="entry name" value="Peptidase_aspartic_dom_sf"/>
</dbReference>
<dbReference type="PANTHER" id="PTHR33067">
    <property type="entry name" value="RNA-DIRECTED DNA POLYMERASE-RELATED"/>
    <property type="match status" value="1"/>
</dbReference>
<reference evidence="1 2" key="1">
    <citation type="journal article" date="2021" name="bioRxiv">
        <title>The Gossypium anomalum genome as a resource for cotton improvement and evolutionary analysis of hybrid incompatibility.</title>
        <authorList>
            <person name="Grover C.E."/>
            <person name="Yuan D."/>
            <person name="Arick M.A."/>
            <person name="Miller E.R."/>
            <person name="Hu G."/>
            <person name="Peterson D.G."/>
            <person name="Wendel J.F."/>
            <person name="Udall J.A."/>
        </authorList>
    </citation>
    <scope>NUCLEOTIDE SEQUENCE [LARGE SCALE GENOMIC DNA]</scope>
    <source>
        <strain evidence="1">JFW-Udall</strain>
        <tissue evidence="1">Leaf</tissue>
    </source>
</reference>